<protein>
    <submittedName>
        <fullName evidence="1">Uncharacterized protein</fullName>
    </submittedName>
</protein>
<evidence type="ECO:0000313" key="2">
    <source>
        <dbReference type="Proteomes" id="UP000799755"/>
    </source>
</evidence>
<sequence>MSTIFRRTPTITPQITPEYLNYNEGPKFVAIVATLVSVALLIFLLRVYTRARILHFFGFDDWFMLIAALCASGLLIIFIALTRLGFGKHTSAIPLDDLGRISKWLWWFSLVYIMGVSFVKLSIACCLLRIIQRPNYRRFLYGMLEVLLAVLTLAWFFTFIFQCVPVAAAWHSSLRPPHITEGNARCMSHTTYRDLGLFNSAINIATDVIFATLPIPIIWNLRVNLRTRISLIVILGLGFLACAASLVRMLMIYHIWEHPDPFA</sequence>
<dbReference type="Proteomes" id="UP000799755">
    <property type="component" value="Unassembled WGS sequence"/>
</dbReference>
<name>A0ACB6QWE1_9PLEO</name>
<keyword evidence="2" id="KW-1185">Reference proteome</keyword>
<reference evidence="1" key="1">
    <citation type="journal article" date="2020" name="Stud. Mycol.">
        <title>101 Dothideomycetes genomes: a test case for predicting lifestyles and emergence of pathogens.</title>
        <authorList>
            <person name="Haridas S."/>
            <person name="Albert R."/>
            <person name="Binder M."/>
            <person name="Bloem J."/>
            <person name="Labutti K."/>
            <person name="Salamov A."/>
            <person name="Andreopoulos B."/>
            <person name="Baker S."/>
            <person name="Barry K."/>
            <person name="Bills G."/>
            <person name="Bluhm B."/>
            <person name="Cannon C."/>
            <person name="Castanera R."/>
            <person name="Culley D."/>
            <person name="Daum C."/>
            <person name="Ezra D."/>
            <person name="Gonzalez J."/>
            <person name="Henrissat B."/>
            <person name="Kuo A."/>
            <person name="Liang C."/>
            <person name="Lipzen A."/>
            <person name="Lutzoni F."/>
            <person name="Magnuson J."/>
            <person name="Mondo S."/>
            <person name="Nolan M."/>
            <person name="Ohm R."/>
            <person name="Pangilinan J."/>
            <person name="Park H.-J."/>
            <person name="Ramirez L."/>
            <person name="Alfaro M."/>
            <person name="Sun H."/>
            <person name="Tritt A."/>
            <person name="Yoshinaga Y."/>
            <person name="Zwiers L.-H."/>
            <person name="Turgeon B."/>
            <person name="Goodwin S."/>
            <person name="Spatafora J."/>
            <person name="Crous P."/>
            <person name="Grigoriev I."/>
        </authorList>
    </citation>
    <scope>NUCLEOTIDE SEQUENCE</scope>
    <source>
        <strain evidence="1">ATCC 200398</strain>
    </source>
</reference>
<organism evidence="1 2">
    <name type="scientific">Lindgomyces ingoldianus</name>
    <dbReference type="NCBI Taxonomy" id="673940"/>
    <lineage>
        <taxon>Eukaryota</taxon>
        <taxon>Fungi</taxon>
        <taxon>Dikarya</taxon>
        <taxon>Ascomycota</taxon>
        <taxon>Pezizomycotina</taxon>
        <taxon>Dothideomycetes</taxon>
        <taxon>Pleosporomycetidae</taxon>
        <taxon>Pleosporales</taxon>
        <taxon>Lindgomycetaceae</taxon>
        <taxon>Lindgomyces</taxon>
    </lineage>
</organism>
<comment type="caution">
    <text evidence="1">The sequence shown here is derived from an EMBL/GenBank/DDBJ whole genome shotgun (WGS) entry which is preliminary data.</text>
</comment>
<gene>
    <name evidence="1" type="ORF">BDR25DRAFT_223412</name>
</gene>
<accession>A0ACB6QWE1</accession>
<dbReference type="EMBL" id="MU003505">
    <property type="protein sequence ID" value="KAF2471195.1"/>
    <property type="molecule type" value="Genomic_DNA"/>
</dbReference>
<proteinExistence type="predicted"/>
<evidence type="ECO:0000313" key="1">
    <source>
        <dbReference type="EMBL" id="KAF2471195.1"/>
    </source>
</evidence>